<evidence type="ECO:0000313" key="2">
    <source>
        <dbReference type="Proteomes" id="UP001607302"/>
    </source>
</evidence>
<protein>
    <submittedName>
        <fullName evidence="1">Uncharacterized protein</fullName>
    </submittedName>
</protein>
<gene>
    <name evidence="1" type="ORF">V1478_004262</name>
</gene>
<accession>A0ABD2BIG0</accession>
<comment type="caution">
    <text evidence="1">The sequence shown here is derived from an EMBL/GenBank/DDBJ whole genome shotgun (WGS) entry which is preliminary data.</text>
</comment>
<evidence type="ECO:0000313" key="1">
    <source>
        <dbReference type="EMBL" id="KAL2732213.1"/>
    </source>
</evidence>
<reference evidence="1 2" key="1">
    <citation type="journal article" date="2024" name="Ann. Entomol. Soc. Am.">
        <title>Genomic analyses of the southern and eastern yellowjacket wasps (Hymenoptera: Vespidae) reveal evolutionary signatures of social life.</title>
        <authorList>
            <person name="Catto M.A."/>
            <person name="Caine P.B."/>
            <person name="Orr S.E."/>
            <person name="Hunt B.G."/>
            <person name="Goodisman M.A.D."/>
        </authorList>
    </citation>
    <scope>NUCLEOTIDE SEQUENCE [LARGE SCALE GENOMIC DNA]</scope>
    <source>
        <strain evidence="1">233</strain>
        <tissue evidence="1">Head and thorax</tissue>
    </source>
</reference>
<dbReference type="EMBL" id="JAUDFV010000088">
    <property type="protein sequence ID" value="KAL2732213.1"/>
    <property type="molecule type" value="Genomic_DNA"/>
</dbReference>
<sequence>MLPADELEDLEDSCKSNRMVEEQEDQILFHQIRGIPKSHVSSMNCYEKLKMIKFTVLDDNNRQLAKLNA</sequence>
<proteinExistence type="predicted"/>
<dbReference type="Proteomes" id="UP001607302">
    <property type="component" value="Unassembled WGS sequence"/>
</dbReference>
<name>A0ABD2BIG0_VESSQ</name>
<dbReference type="AlphaFoldDB" id="A0ABD2BIG0"/>
<organism evidence="1 2">
    <name type="scientific">Vespula squamosa</name>
    <name type="common">Southern yellow jacket</name>
    <name type="synonym">Wasp</name>
    <dbReference type="NCBI Taxonomy" id="30214"/>
    <lineage>
        <taxon>Eukaryota</taxon>
        <taxon>Metazoa</taxon>
        <taxon>Ecdysozoa</taxon>
        <taxon>Arthropoda</taxon>
        <taxon>Hexapoda</taxon>
        <taxon>Insecta</taxon>
        <taxon>Pterygota</taxon>
        <taxon>Neoptera</taxon>
        <taxon>Endopterygota</taxon>
        <taxon>Hymenoptera</taxon>
        <taxon>Apocrita</taxon>
        <taxon>Aculeata</taxon>
        <taxon>Vespoidea</taxon>
        <taxon>Vespidae</taxon>
        <taxon>Vespinae</taxon>
        <taxon>Vespula</taxon>
    </lineage>
</organism>
<keyword evidence="2" id="KW-1185">Reference proteome</keyword>